<dbReference type="SMART" id="SM01034">
    <property type="entry name" value="BLUF"/>
    <property type="match status" value="1"/>
</dbReference>
<sequence length="409" mass="46116">MLTTLIYRSQIPLTHEINLSLLVEKANVNNMSHGVSGILLFKDNVILQVLEGDESILEQLFSKIKHDSRHFGVVELMRDYAPRRRFENVGMMYFDLDTLEADAVLKTVRQLSKLKSYLLTEERVYKFIHTFITQKRALPVSQYFQPEKWSVIPQRSPFHTPERSPVDTQCCQFAFQPIIEPLAGHITSLEALIRNKDGGSPASFFASIDHNKRYEIDLNSKSVAFALAKEIDIGDHKISINILPMSLVVVPDAVEFLLQEIKKYGLMPEQVIVEVTEDEMISGFSQFSSAIKKLRVSGMGLAIDDFGAGYAGLSLLTKIQPDKVKIDREIITNIHLSGPKQAVVRSIISCCHELEIAVVAEGIERIEEWCWLESAGIKRFQGFLFALPELNGVGEIRWPVNTADSLVQA</sequence>
<dbReference type="PROSITE" id="PS50925">
    <property type="entry name" value="BLUF"/>
    <property type="match status" value="1"/>
</dbReference>
<dbReference type="Pfam" id="PF00563">
    <property type="entry name" value="EAL"/>
    <property type="match status" value="1"/>
</dbReference>
<dbReference type="EMBL" id="DACSEO010000098">
    <property type="protein sequence ID" value="HAT1684428.1"/>
    <property type="molecule type" value="Genomic_DNA"/>
</dbReference>
<evidence type="ECO:0000259" key="1">
    <source>
        <dbReference type="PROSITE" id="PS50883"/>
    </source>
</evidence>
<gene>
    <name evidence="3" type="ORF">I8Y21_005213</name>
</gene>
<dbReference type="SUPFAM" id="SSF54975">
    <property type="entry name" value="Acylphosphatase/BLUF domain-like"/>
    <property type="match status" value="1"/>
</dbReference>
<dbReference type="InterPro" id="IPR001633">
    <property type="entry name" value="EAL_dom"/>
</dbReference>
<dbReference type="GO" id="GO:0009882">
    <property type="term" value="F:blue light photoreceptor activity"/>
    <property type="evidence" value="ECO:0007669"/>
    <property type="project" value="InterPro"/>
</dbReference>
<dbReference type="InterPro" id="IPR036046">
    <property type="entry name" value="Acylphosphatase-like_dom_sf"/>
</dbReference>
<dbReference type="PANTHER" id="PTHR33121">
    <property type="entry name" value="CYCLIC DI-GMP PHOSPHODIESTERASE PDEF"/>
    <property type="match status" value="1"/>
</dbReference>
<dbReference type="InterPro" id="IPR050706">
    <property type="entry name" value="Cyclic-di-GMP_PDE-like"/>
</dbReference>
<dbReference type="RefSeq" id="WP_004102385.1">
    <property type="nucleotide sequence ID" value="NZ_ABFNOZ020000031.1"/>
</dbReference>
<evidence type="ECO:0000313" key="3">
    <source>
        <dbReference type="EMBL" id="HAT1684428.1"/>
    </source>
</evidence>
<dbReference type="InterPro" id="IPR007024">
    <property type="entry name" value="BLUF_domain"/>
</dbReference>
<dbReference type="Proteomes" id="UP000856143">
    <property type="component" value="Unassembled WGS sequence"/>
</dbReference>
<dbReference type="CDD" id="cd01948">
    <property type="entry name" value="EAL"/>
    <property type="match status" value="1"/>
</dbReference>
<dbReference type="Gene3D" id="3.20.20.450">
    <property type="entry name" value="EAL domain"/>
    <property type="match status" value="1"/>
</dbReference>
<proteinExistence type="predicted"/>
<evidence type="ECO:0000259" key="2">
    <source>
        <dbReference type="PROSITE" id="PS50925"/>
    </source>
</evidence>
<comment type="caution">
    <text evidence="3">The sequence shown here is derived from an EMBL/GenBank/DDBJ whole genome shotgun (WGS) entry which is preliminary data.</text>
</comment>
<protein>
    <submittedName>
        <fullName evidence="3">Diguanylate phosphodiesterase</fullName>
    </submittedName>
</protein>
<organism evidence="3 4">
    <name type="scientific">Klebsiella oxytoca</name>
    <dbReference type="NCBI Taxonomy" id="571"/>
    <lineage>
        <taxon>Bacteria</taxon>
        <taxon>Pseudomonadati</taxon>
        <taxon>Pseudomonadota</taxon>
        <taxon>Gammaproteobacteria</taxon>
        <taxon>Enterobacterales</taxon>
        <taxon>Enterobacteriaceae</taxon>
        <taxon>Klebsiella/Raoultella group</taxon>
        <taxon>Klebsiella</taxon>
    </lineage>
</organism>
<feature type="domain" description="BLUF" evidence="2">
    <location>
        <begin position="2"/>
        <end position="92"/>
    </location>
</feature>
<dbReference type="GO" id="GO:0071111">
    <property type="term" value="F:cyclic-guanylate-specific phosphodiesterase activity"/>
    <property type="evidence" value="ECO:0007669"/>
    <property type="project" value="InterPro"/>
</dbReference>
<feature type="domain" description="EAL" evidence="1">
    <location>
        <begin position="155"/>
        <end position="402"/>
    </location>
</feature>
<dbReference type="Gene3D" id="3.30.70.100">
    <property type="match status" value="1"/>
</dbReference>
<accession>A0A9P0U4B5</accession>
<dbReference type="SMART" id="SM00052">
    <property type="entry name" value="EAL"/>
    <property type="match status" value="1"/>
</dbReference>
<reference evidence="3" key="1">
    <citation type="journal article" date="2018" name="Genome Biol.">
        <title>SKESA: strategic k-mer extension for scrupulous assemblies.</title>
        <authorList>
            <person name="Souvorov A."/>
            <person name="Agarwala R."/>
            <person name="Lipman D.J."/>
        </authorList>
    </citation>
    <scope>NUCLEOTIDE SEQUENCE</scope>
    <source>
        <strain evidence="3">R404</strain>
    </source>
</reference>
<dbReference type="InterPro" id="IPR035919">
    <property type="entry name" value="EAL_sf"/>
</dbReference>
<reference evidence="3" key="2">
    <citation type="submission" date="2020-11" db="EMBL/GenBank/DDBJ databases">
        <authorList>
            <consortium name="NCBI Pathogen Detection Project"/>
        </authorList>
    </citation>
    <scope>NUCLEOTIDE SEQUENCE</scope>
    <source>
        <strain evidence="3">R404</strain>
    </source>
</reference>
<name>A0A9P0U4B5_KLEOX</name>
<dbReference type="Pfam" id="PF04940">
    <property type="entry name" value="BLUF"/>
    <property type="match status" value="1"/>
</dbReference>
<dbReference type="PANTHER" id="PTHR33121:SF15">
    <property type="entry name" value="BLUE LIGHT- AND TEMPERATURE-REGULATED ANTIREPRESSOR BLUF"/>
    <property type="match status" value="1"/>
</dbReference>
<dbReference type="AlphaFoldDB" id="A0A9P0U4B5"/>
<dbReference type="GO" id="GO:0071949">
    <property type="term" value="F:FAD binding"/>
    <property type="evidence" value="ECO:0007669"/>
    <property type="project" value="InterPro"/>
</dbReference>
<dbReference type="GeneID" id="93284774"/>
<dbReference type="SUPFAM" id="SSF141868">
    <property type="entry name" value="EAL domain-like"/>
    <property type="match status" value="1"/>
</dbReference>
<dbReference type="OrthoDB" id="1673646at2"/>
<dbReference type="PROSITE" id="PS50883">
    <property type="entry name" value="EAL"/>
    <property type="match status" value="1"/>
</dbReference>
<evidence type="ECO:0000313" key="4">
    <source>
        <dbReference type="Proteomes" id="UP000856143"/>
    </source>
</evidence>